<dbReference type="CDD" id="cd06662">
    <property type="entry name" value="SURF1"/>
    <property type="match status" value="1"/>
</dbReference>
<protein>
    <recommendedName>
        <fullName evidence="5">SURF1-like protein</fullName>
    </recommendedName>
</protein>
<evidence type="ECO:0000256" key="6">
    <source>
        <dbReference type="SAM" id="MobiDB-lite"/>
    </source>
</evidence>
<dbReference type="InterPro" id="IPR045214">
    <property type="entry name" value="Surf1/Surf4"/>
</dbReference>
<dbReference type="eggNOG" id="KOG1563">
    <property type="taxonomic scope" value="Eukaryota"/>
</dbReference>
<dbReference type="HOGENOM" id="CLU_047737_3_0_1"/>
<accession>U1GGL6</accession>
<feature type="compositionally biased region" description="Polar residues" evidence="6">
    <location>
        <begin position="1"/>
        <end position="11"/>
    </location>
</feature>
<dbReference type="AlphaFoldDB" id="U1GGL6"/>
<dbReference type="OMA" id="WYSRDVA"/>
<dbReference type="GeneID" id="19242875"/>
<feature type="transmembrane region" description="Helical" evidence="5">
    <location>
        <begin position="63"/>
        <end position="82"/>
    </location>
</feature>
<reference evidence="8" key="1">
    <citation type="journal article" date="2014" name="BMC Genomics">
        <title>Genome characteristics reveal the impact of lichenization on lichen-forming fungus Endocarpon pusillum Hedwig (Verrucariales, Ascomycota).</title>
        <authorList>
            <person name="Wang Y.-Y."/>
            <person name="Liu B."/>
            <person name="Zhang X.-Y."/>
            <person name="Zhou Q.-M."/>
            <person name="Zhang T."/>
            <person name="Li H."/>
            <person name="Yu Y.-F."/>
            <person name="Zhang X.-L."/>
            <person name="Hao X.-Y."/>
            <person name="Wang M."/>
            <person name="Wang L."/>
            <person name="Wei J.-C."/>
        </authorList>
    </citation>
    <scope>NUCLEOTIDE SEQUENCE [LARGE SCALE GENOMIC DNA]</scope>
    <source>
        <strain evidence="8">Z07020 / HMAS-L-300199</strain>
    </source>
</reference>
<keyword evidence="2 5" id="KW-0812">Transmembrane</keyword>
<evidence type="ECO:0000256" key="4">
    <source>
        <dbReference type="ARBA" id="ARBA00023136"/>
    </source>
</evidence>
<dbReference type="EMBL" id="KE720699">
    <property type="protein sequence ID" value="ERF76817.1"/>
    <property type="molecule type" value="Genomic_DNA"/>
</dbReference>
<comment type="similarity">
    <text evidence="5">Belongs to the SURF1 family.</text>
</comment>
<comment type="caution">
    <text evidence="5">Lacks conserved residue(s) required for the propagation of feature annotation.</text>
</comment>
<dbReference type="PANTHER" id="PTHR23427">
    <property type="entry name" value="SURFEIT LOCUS PROTEIN"/>
    <property type="match status" value="1"/>
</dbReference>
<dbReference type="Proteomes" id="UP000019373">
    <property type="component" value="Unassembled WGS sequence"/>
</dbReference>
<keyword evidence="5" id="KW-0496">Mitochondrion</keyword>
<keyword evidence="3 5" id="KW-1133">Transmembrane helix</keyword>
<evidence type="ECO:0000256" key="3">
    <source>
        <dbReference type="ARBA" id="ARBA00022989"/>
    </source>
</evidence>
<dbReference type="OrthoDB" id="10040024at2759"/>
<dbReference type="RefSeq" id="XP_007785853.1">
    <property type="nucleotide sequence ID" value="XM_007787663.1"/>
</dbReference>
<name>U1GGL6_ENDPU</name>
<dbReference type="GO" id="GO:0005743">
    <property type="term" value="C:mitochondrial inner membrane"/>
    <property type="evidence" value="ECO:0007669"/>
    <property type="project" value="UniProtKB-SubCell"/>
</dbReference>
<dbReference type="Pfam" id="PF02104">
    <property type="entry name" value="SURF1"/>
    <property type="match status" value="1"/>
</dbReference>
<comment type="subcellular location">
    <subcellularLocation>
        <location evidence="1">Membrane</location>
    </subcellularLocation>
    <subcellularLocation>
        <location evidence="5">Mitochondrion inner membrane</location>
        <topology evidence="5">Multi-pass membrane protein</topology>
    </subcellularLocation>
</comment>
<proteinExistence type="inferred from homology"/>
<organism evidence="7 8">
    <name type="scientific">Endocarpon pusillum (strain Z07020 / HMAS-L-300199)</name>
    <name type="common">Lichen-forming fungus</name>
    <dbReference type="NCBI Taxonomy" id="1263415"/>
    <lineage>
        <taxon>Eukaryota</taxon>
        <taxon>Fungi</taxon>
        <taxon>Dikarya</taxon>
        <taxon>Ascomycota</taxon>
        <taxon>Pezizomycotina</taxon>
        <taxon>Eurotiomycetes</taxon>
        <taxon>Chaetothyriomycetidae</taxon>
        <taxon>Verrucariales</taxon>
        <taxon>Verrucariaceae</taxon>
        <taxon>Endocarpon</taxon>
    </lineage>
</organism>
<sequence length="311" mass="35683">MDKQKSLSLLRTNLRPKTPRNNPRSRPPFKSVRNAHNPADDPSFVSVVDNPAQIVSTKKKHTILGVLTLSLIPFTAFCLGTWQVQRLDWKTKLIAKFEDRLVRPPLPLPPRIDPSVISDFDYRRVYATGKFRHDREMLIGPRMHDGVDGFLVITPLERSEGESTILVNRGWVSREKRFQQDRQEGALPKGEVTVAGLLREPWKKNFFTPVNKPEDGKFYFPDVEQMAQLADAEPVWIEETMAPDLLRSYDREAKGIPIGRAAEVNLRNNHTQYIFTWSVNLPHARYSDSECLPDLINHISLGIPFLQQQLL</sequence>
<keyword evidence="4 5" id="KW-0472">Membrane</keyword>
<gene>
    <name evidence="7" type="ORF">EPUS_07997</name>
</gene>
<evidence type="ECO:0000256" key="5">
    <source>
        <dbReference type="RuleBase" id="RU363076"/>
    </source>
</evidence>
<dbReference type="GO" id="GO:0033617">
    <property type="term" value="P:mitochondrial respiratory chain complex IV assembly"/>
    <property type="evidence" value="ECO:0007669"/>
    <property type="project" value="TreeGrafter"/>
</dbReference>
<dbReference type="PROSITE" id="PS50895">
    <property type="entry name" value="SURF1"/>
    <property type="match status" value="1"/>
</dbReference>
<feature type="region of interest" description="Disordered" evidence="6">
    <location>
        <begin position="1"/>
        <end position="43"/>
    </location>
</feature>
<evidence type="ECO:0000313" key="7">
    <source>
        <dbReference type="EMBL" id="ERF76817.1"/>
    </source>
</evidence>
<evidence type="ECO:0000256" key="2">
    <source>
        <dbReference type="ARBA" id="ARBA00022692"/>
    </source>
</evidence>
<keyword evidence="5" id="KW-0999">Mitochondrion inner membrane</keyword>
<keyword evidence="8" id="KW-1185">Reference proteome</keyword>
<evidence type="ECO:0000313" key="8">
    <source>
        <dbReference type="Proteomes" id="UP000019373"/>
    </source>
</evidence>
<dbReference type="InterPro" id="IPR002994">
    <property type="entry name" value="Surf1/Shy1"/>
</dbReference>
<evidence type="ECO:0000256" key="1">
    <source>
        <dbReference type="ARBA" id="ARBA00004370"/>
    </source>
</evidence>
<dbReference type="PANTHER" id="PTHR23427:SF2">
    <property type="entry name" value="SURFEIT LOCUS PROTEIN 1"/>
    <property type="match status" value="1"/>
</dbReference>
<comment type="function">
    <text evidence="5">Probably involved in the biogenesis of the COX complex.</text>
</comment>